<keyword evidence="5" id="KW-1185">Reference proteome</keyword>
<comment type="caution">
    <text evidence="4">The sequence shown here is derived from an EMBL/GenBank/DDBJ whole genome shotgun (WGS) entry which is preliminary data.</text>
</comment>
<evidence type="ECO:0000259" key="3">
    <source>
        <dbReference type="PROSITE" id="PS50089"/>
    </source>
</evidence>
<dbReference type="GO" id="GO:0008270">
    <property type="term" value="F:zinc ion binding"/>
    <property type="evidence" value="ECO:0007669"/>
    <property type="project" value="UniProtKB-KW"/>
</dbReference>
<organism evidence="4 5">
    <name type="scientific">Leishmania tarentolae</name>
    <name type="common">Sauroleishmania tarentolae</name>
    <dbReference type="NCBI Taxonomy" id="5689"/>
    <lineage>
        <taxon>Eukaryota</taxon>
        <taxon>Discoba</taxon>
        <taxon>Euglenozoa</taxon>
        <taxon>Kinetoplastea</taxon>
        <taxon>Metakinetoplastina</taxon>
        <taxon>Trypanosomatida</taxon>
        <taxon>Trypanosomatidae</taxon>
        <taxon>Leishmaniinae</taxon>
        <taxon>Leishmania</taxon>
        <taxon>lizard Leishmania</taxon>
    </lineage>
</organism>
<keyword evidence="1" id="KW-0862">Zinc</keyword>
<dbReference type="InterPro" id="IPR013083">
    <property type="entry name" value="Znf_RING/FYVE/PHD"/>
</dbReference>
<dbReference type="InterPro" id="IPR001841">
    <property type="entry name" value="Znf_RING"/>
</dbReference>
<accession>A0A640KA60</accession>
<gene>
    <name evidence="4" type="ORF">LtaPh_1004400</name>
</gene>
<dbReference type="EMBL" id="BLBS01000011">
    <property type="protein sequence ID" value="GET86463.1"/>
    <property type="molecule type" value="Genomic_DNA"/>
</dbReference>
<dbReference type="Proteomes" id="UP000419144">
    <property type="component" value="Unassembled WGS sequence"/>
</dbReference>
<sequence>MPQSPQRKKNRDDSNGDIDKKVAAIAFGVGVAVGVLANKGFDAFYSWWTEEKVQREKGYYFLPPRDKPPQSRTGLSETVRSSSGTACAADNEVRKTAGNDAPSHNPHVLSDESGVSKPDSADGHNLCVLCLMSHSSFMFVECRHVCLCEPCVIELGRDYEDRVLGHHFRGPMRVPCPMCRTVGYLTKTYAS</sequence>
<evidence type="ECO:0000313" key="4">
    <source>
        <dbReference type="EMBL" id="GET86463.1"/>
    </source>
</evidence>
<protein>
    <recommendedName>
        <fullName evidence="3">RING-type domain-containing protein</fullName>
    </recommendedName>
</protein>
<dbReference type="Gene3D" id="3.30.40.10">
    <property type="entry name" value="Zinc/RING finger domain, C3HC4 (zinc finger)"/>
    <property type="match status" value="1"/>
</dbReference>
<evidence type="ECO:0000256" key="1">
    <source>
        <dbReference type="PROSITE-ProRule" id="PRU00175"/>
    </source>
</evidence>
<name>A0A640KA60_LEITA</name>
<dbReference type="PROSITE" id="PS50089">
    <property type="entry name" value="ZF_RING_2"/>
    <property type="match status" value="1"/>
</dbReference>
<dbReference type="AlphaFoldDB" id="A0A640KA60"/>
<dbReference type="Pfam" id="PF13920">
    <property type="entry name" value="zf-C3HC4_3"/>
    <property type="match status" value="1"/>
</dbReference>
<feature type="compositionally biased region" description="Basic and acidic residues" evidence="2">
    <location>
        <begin position="60"/>
        <end position="69"/>
    </location>
</feature>
<evidence type="ECO:0000313" key="5">
    <source>
        <dbReference type="Proteomes" id="UP000419144"/>
    </source>
</evidence>
<keyword evidence="1" id="KW-0863">Zinc-finger</keyword>
<evidence type="ECO:0000256" key="2">
    <source>
        <dbReference type="SAM" id="MobiDB-lite"/>
    </source>
</evidence>
<feature type="domain" description="RING-type" evidence="3">
    <location>
        <begin position="127"/>
        <end position="180"/>
    </location>
</feature>
<feature type="compositionally biased region" description="Polar residues" evidence="2">
    <location>
        <begin position="70"/>
        <end position="85"/>
    </location>
</feature>
<feature type="region of interest" description="Disordered" evidence="2">
    <location>
        <begin position="60"/>
        <end position="116"/>
    </location>
</feature>
<reference evidence="4" key="1">
    <citation type="submission" date="2019-11" db="EMBL/GenBank/DDBJ databases">
        <title>Leishmania tarentolae CDS.</title>
        <authorList>
            <person name="Goto Y."/>
            <person name="Yamagishi J."/>
        </authorList>
    </citation>
    <scope>NUCLEOTIDE SEQUENCE [LARGE SCALE GENOMIC DNA]</scope>
    <source>
        <strain evidence="4">Parrot Tar II</strain>
    </source>
</reference>
<proteinExistence type="predicted"/>
<dbReference type="OrthoDB" id="1711136at2759"/>
<dbReference type="VEuPathDB" id="TriTrypDB:LtaPh_1004400"/>
<keyword evidence="1" id="KW-0479">Metal-binding</keyword>